<evidence type="ECO:0000313" key="1">
    <source>
        <dbReference type="EMBL" id="CAB9529703.1"/>
    </source>
</evidence>
<name>A0A9N8HWB5_9STRA</name>
<proteinExistence type="predicted"/>
<gene>
    <name evidence="1" type="ORF">SEMRO_2595_G332120.1</name>
    <name evidence="2" type="ORF">SEMRO_3865_G351540.1</name>
</gene>
<evidence type="ECO:0000313" key="3">
    <source>
        <dbReference type="Proteomes" id="UP001153069"/>
    </source>
</evidence>
<dbReference type="EMBL" id="CAICTM010003863">
    <property type="protein sequence ID" value="CAB9531700.1"/>
    <property type="molecule type" value="Genomic_DNA"/>
</dbReference>
<reference evidence="1" key="1">
    <citation type="submission" date="2020-06" db="EMBL/GenBank/DDBJ databases">
        <authorList>
            <consortium name="Plant Systems Biology data submission"/>
        </authorList>
    </citation>
    <scope>NUCLEOTIDE SEQUENCE</scope>
    <source>
        <strain evidence="1">D6</strain>
    </source>
</reference>
<dbReference type="EMBL" id="CAICTM010002593">
    <property type="protein sequence ID" value="CAB9529703.1"/>
    <property type="molecule type" value="Genomic_DNA"/>
</dbReference>
<protein>
    <submittedName>
        <fullName evidence="1">Uncharacterized protein</fullName>
    </submittedName>
</protein>
<sequence>MSNYEQTLQWISAMDKIRKGSLNLGPDGVESWLEDVKRAADHWGNNRIPRDIKDATNVTEDTWASRGNSVTPVFCHSIPKYVNAVREFTHSVKTSTFHHSYKAKNGDLQSGEGVPRNRMTAHKRNKLEFVEITYFQLDGTPFTIRTTTMQSGYYWHMWIRSFWERLSEILDAPYDEKNNHYRRHLVALNAEVQERGHGFFPESVRAVIHELQDRFDEPRTHFDPVVNATP</sequence>
<evidence type="ECO:0000313" key="2">
    <source>
        <dbReference type="EMBL" id="CAB9531700.1"/>
    </source>
</evidence>
<accession>A0A9N8HWB5</accession>
<dbReference type="Proteomes" id="UP001153069">
    <property type="component" value="Unassembled WGS sequence"/>
</dbReference>
<organism evidence="1 3">
    <name type="scientific">Seminavis robusta</name>
    <dbReference type="NCBI Taxonomy" id="568900"/>
    <lineage>
        <taxon>Eukaryota</taxon>
        <taxon>Sar</taxon>
        <taxon>Stramenopiles</taxon>
        <taxon>Ochrophyta</taxon>
        <taxon>Bacillariophyta</taxon>
        <taxon>Bacillariophyceae</taxon>
        <taxon>Bacillariophycidae</taxon>
        <taxon>Naviculales</taxon>
        <taxon>Naviculaceae</taxon>
        <taxon>Seminavis</taxon>
    </lineage>
</organism>
<keyword evidence="3" id="KW-1185">Reference proteome</keyword>
<comment type="caution">
    <text evidence="1">The sequence shown here is derived from an EMBL/GenBank/DDBJ whole genome shotgun (WGS) entry which is preliminary data.</text>
</comment>
<dbReference type="AlphaFoldDB" id="A0A9N8HWB5"/>